<dbReference type="InterPro" id="IPR014790">
    <property type="entry name" value="MutL_C"/>
</dbReference>
<dbReference type="SUPFAM" id="SSF118116">
    <property type="entry name" value="DNA mismatch repair protein MutL"/>
    <property type="match status" value="2"/>
</dbReference>
<name>A0A6A6A636_9PLEO</name>
<feature type="region of interest" description="Disordered" evidence="2">
    <location>
        <begin position="413"/>
        <end position="488"/>
    </location>
</feature>
<reference evidence="4" key="1">
    <citation type="journal article" date="2020" name="Stud. Mycol.">
        <title>101 Dothideomycetes genomes: a test case for predicting lifestyles and emergence of pathogens.</title>
        <authorList>
            <person name="Haridas S."/>
            <person name="Albert R."/>
            <person name="Binder M."/>
            <person name="Bloem J."/>
            <person name="Labutti K."/>
            <person name="Salamov A."/>
            <person name="Andreopoulos B."/>
            <person name="Baker S."/>
            <person name="Barry K."/>
            <person name="Bills G."/>
            <person name="Bluhm B."/>
            <person name="Cannon C."/>
            <person name="Castanera R."/>
            <person name="Culley D."/>
            <person name="Daum C."/>
            <person name="Ezra D."/>
            <person name="Gonzalez J."/>
            <person name="Henrissat B."/>
            <person name="Kuo A."/>
            <person name="Liang C."/>
            <person name="Lipzen A."/>
            <person name="Lutzoni F."/>
            <person name="Magnuson J."/>
            <person name="Mondo S."/>
            <person name="Nolan M."/>
            <person name="Ohm R."/>
            <person name="Pangilinan J."/>
            <person name="Park H.-J."/>
            <person name="Ramirez L."/>
            <person name="Alfaro M."/>
            <person name="Sun H."/>
            <person name="Tritt A."/>
            <person name="Yoshinaga Y."/>
            <person name="Zwiers L.-H."/>
            <person name="Turgeon B."/>
            <person name="Goodwin S."/>
            <person name="Spatafora J."/>
            <person name="Crous P."/>
            <person name="Grigoriev I."/>
        </authorList>
    </citation>
    <scope>NUCLEOTIDE SEQUENCE</scope>
    <source>
        <strain evidence="4">CBS 119687</strain>
    </source>
</reference>
<protein>
    <recommendedName>
        <fullName evidence="3">MutL C-terminal dimerisation domain-containing protein</fullName>
    </recommendedName>
</protein>
<keyword evidence="5" id="KW-1185">Reference proteome</keyword>
<dbReference type="InterPro" id="IPR038973">
    <property type="entry name" value="MutL/Mlh/Pms-like"/>
</dbReference>
<organism evidence="4 5">
    <name type="scientific">Dothidotthia symphoricarpi CBS 119687</name>
    <dbReference type="NCBI Taxonomy" id="1392245"/>
    <lineage>
        <taxon>Eukaryota</taxon>
        <taxon>Fungi</taxon>
        <taxon>Dikarya</taxon>
        <taxon>Ascomycota</taxon>
        <taxon>Pezizomycotina</taxon>
        <taxon>Dothideomycetes</taxon>
        <taxon>Pleosporomycetidae</taxon>
        <taxon>Pleosporales</taxon>
        <taxon>Dothidotthiaceae</taxon>
        <taxon>Dothidotthia</taxon>
    </lineage>
</organism>
<evidence type="ECO:0000313" key="4">
    <source>
        <dbReference type="EMBL" id="KAF2127442.1"/>
    </source>
</evidence>
<dbReference type="Proteomes" id="UP000799771">
    <property type="component" value="Unassembled WGS sequence"/>
</dbReference>
<dbReference type="OrthoDB" id="429932at2759"/>
<dbReference type="GO" id="GO:0005524">
    <property type="term" value="F:ATP binding"/>
    <property type="evidence" value="ECO:0007669"/>
    <property type="project" value="InterPro"/>
</dbReference>
<dbReference type="Gene3D" id="3.30.565.10">
    <property type="entry name" value="Histidine kinase-like ATPase, C-terminal domain"/>
    <property type="match status" value="1"/>
</dbReference>
<sequence length="979" mass="108083">MASPSNDTAVDEQRRILPLPPDVVAQIKSSTAIVSLSGVVLELLKNALDARAAKIEATVDFARGGCTVDDDGLGISPRDFSDAGGLGKLYCTSKHDAHEPLLGRNGTFLASLAAMSLLTITSRHVQHRSQNTMTLHHAQVLERQLPASSTHQVHTNHGTRVTVRNLFGNMPVRVKQRSVVLQQKAESDRLWDSLKREVVGLLLAWQGLVNLRVRDENNRLLFNFNTSNTQPPDQTKSRSAHLSSLLNLLTQAEYISIHDWALWVPVSASTSTVSIQGAFSRDPAPSKHTQFISLGIQPLSPDAGHNQLYDEINHLFALSSFGTVEDDADVDELEKIRRRSDKRFKNDDYTNRQLKARKGVDRYPMFHLRITLKDVRKSKLSEERLMNGETNLQAVIGVLSAMVTQWLSVHHLRPRKPRTKQSRFATASSLGESNGGESGVTPGSQTLPPNPVMNRGYTKPSTPDSSSVGGDSRKRKRSALVAMDNPPEKAQRRAFAEWSRIKSGKSDFFNNVSVQHKSVLKDRPQTVTNSEAGLEPVQSFAKFHQEPLLPGSLSAGSALKAPFKTVDTVNDASEETILWTDPSTKKTHALNARTGCVMPQAQSRPNTHSGASMFAAAPQVMPQSLRLTAKPATAETKKTPWLNGLLRSWDNPVFKPSERRIQQVSLQEPEHNQGHSHCSRIDVEKAFNEASATGSSRLSREGLQGAEVLTQLDKKFIFIKMRSSTDATADLLVLIDQHAADERIQVECLLKELCTPSAKDYPQSGYQSKLGHTSRVAFTSLDKPVQFTISSQERTHFTTHAARFAAWGILFDILGTTRPTETLETSTKSQYVLSVTTLPPGIAQRCRADAQVLVSFLRSTVWTYAETLHLPALVPFSTDDDPSTWVRRLATCPQGLVDLVNSRACRSAIMFNDELSLGQCEDLVQKLARCVFPFMCAHGRPSMVPLVDLGRVGWGGHAVDGEQASNNDGFVRAWKRWKG</sequence>
<dbReference type="Pfam" id="PF13589">
    <property type="entry name" value="HATPase_c_3"/>
    <property type="match status" value="1"/>
</dbReference>
<dbReference type="InterPro" id="IPR036890">
    <property type="entry name" value="HATPase_C_sf"/>
</dbReference>
<dbReference type="InterPro" id="IPR037198">
    <property type="entry name" value="MutL_C_sf"/>
</dbReference>
<dbReference type="GO" id="GO:0032300">
    <property type="term" value="C:mismatch repair complex"/>
    <property type="evidence" value="ECO:0007669"/>
    <property type="project" value="InterPro"/>
</dbReference>
<feature type="compositionally biased region" description="Polar residues" evidence="2">
    <location>
        <begin position="459"/>
        <end position="469"/>
    </location>
</feature>
<dbReference type="GO" id="GO:0006298">
    <property type="term" value="P:mismatch repair"/>
    <property type="evidence" value="ECO:0007669"/>
    <property type="project" value="InterPro"/>
</dbReference>
<dbReference type="PANTHER" id="PTHR10073">
    <property type="entry name" value="DNA MISMATCH REPAIR PROTEIN MLH, PMS, MUTL"/>
    <property type="match status" value="1"/>
</dbReference>
<dbReference type="PANTHER" id="PTHR10073:SF47">
    <property type="entry name" value="DNA MISMATCH REPAIR PROTEIN MLH3"/>
    <property type="match status" value="1"/>
</dbReference>
<evidence type="ECO:0000256" key="2">
    <source>
        <dbReference type="SAM" id="MobiDB-lite"/>
    </source>
</evidence>
<proteinExistence type="inferred from homology"/>
<dbReference type="SUPFAM" id="SSF55874">
    <property type="entry name" value="ATPase domain of HSP90 chaperone/DNA topoisomerase II/histidine kinase"/>
    <property type="match status" value="1"/>
</dbReference>
<dbReference type="GO" id="GO:0140664">
    <property type="term" value="F:ATP-dependent DNA damage sensor activity"/>
    <property type="evidence" value="ECO:0007669"/>
    <property type="project" value="InterPro"/>
</dbReference>
<feature type="domain" description="MutL C-terminal dimerisation" evidence="3">
    <location>
        <begin position="708"/>
        <end position="915"/>
    </location>
</feature>
<dbReference type="InterPro" id="IPR042120">
    <property type="entry name" value="MutL_C_dimsub"/>
</dbReference>
<dbReference type="EMBL" id="ML977511">
    <property type="protein sequence ID" value="KAF2127442.1"/>
    <property type="molecule type" value="Genomic_DNA"/>
</dbReference>
<dbReference type="AlphaFoldDB" id="A0A6A6A636"/>
<comment type="similarity">
    <text evidence="1">Belongs to the DNA mismatch repair MutL/HexB family.</text>
</comment>
<dbReference type="GO" id="GO:0016887">
    <property type="term" value="F:ATP hydrolysis activity"/>
    <property type="evidence" value="ECO:0007669"/>
    <property type="project" value="InterPro"/>
</dbReference>
<dbReference type="RefSeq" id="XP_033521831.1">
    <property type="nucleotide sequence ID" value="XM_033664041.1"/>
</dbReference>
<dbReference type="SMART" id="SM00853">
    <property type="entry name" value="MutL_C"/>
    <property type="match status" value="1"/>
</dbReference>
<evidence type="ECO:0000259" key="3">
    <source>
        <dbReference type="SMART" id="SM00853"/>
    </source>
</evidence>
<accession>A0A6A6A636</accession>
<evidence type="ECO:0000256" key="1">
    <source>
        <dbReference type="ARBA" id="ARBA00006082"/>
    </source>
</evidence>
<gene>
    <name evidence="4" type="ORF">P153DRAFT_295598</name>
</gene>
<evidence type="ECO:0000313" key="5">
    <source>
        <dbReference type="Proteomes" id="UP000799771"/>
    </source>
</evidence>
<dbReference type="GeneID" id="54404473"/>
<dbReference type="Gene3D" id="3.30.1540.20">
    <property type="entry name" value="MutL, C-terminal domain, dimerisation subdomain"/>
    <property type="match status" value="1"/>
</dbReference>